<gene>
    <name evidence="2" type="ORF">D1Z90_04395</name>
</gene>
<feature type="signal peptide" evidence="1">
    <location>
        <begin position="1"/>
        <end position="21"/>
    </location>
</feature>
<comment type="caution">
    <text evidence="2">The sequence shown here is derived from an EMBL/GenBank/DDBJ whole genome shotgun (WGS) entry which is preliminary data.</text>
</comment>
<evidence type="ECO:0000313" key="2">
    <source>
        <dbReference type="EMBL" id="RJG49890.1"/>
    </source>
</evidence>
<dbReference type="Proteomes" id="UP000283255">
    <property type="component" value="Unassembled WGS sequence"/>
</dbReference>
<accession>A0A418YHL6</accession>
<dbReference type="AlphaFoldDB" id="A0A418YHL6"/>
<reference evidence="2 3" key="1">
    <citation type="submission" date="2018-09" db="EMBL/GenBank/DDBJ databases">
        <authorList>
            <person name="Wang F."/>
        </authorList>
    </citation>
    <scope>NUCLEOTIDE SEQUENCE [LARGE SCALE GENOMIC DNA]</scope>
    <source>
        <strain evidence="2 3">PLHSC7-2</strain>
    </source>
</reference>
<keyword evidence="1" id="KW-0732">Signal</keyword>
<evidence type="ECO:0000256" key="1">
    <source>
        <dbReference type="SAM" id="SignalP"/>
    </source>
</evidence>
<proteinExistence type="predicted"/>
<feature type="chain" id="PRO_5019386705" description="SCP2 domain-containing protein" evidence="1">
    <location>
        <begin position="22"/>
        <end position="165"/>
    </location>
</feature>
<name>A0A418YHL6_9GAMM</name>
<protein>
    <recommendedName>
        <fullName evidence="4">SCP2 domain-containing protein</fullName>
    </recommendedName>
</protein>
<keyword evidence="3" id="KW-1185">Reference proteome</keyword>
<evidence type="ECO:0000313" key="3">
    <source>
        <dbReference type="Proteomes" id="UP000283255"/>
    </source>
</evidence>
<evidence type="ECO:0008006" key="4">
    <source>
        <dbReference type="Google" id="ProtNLM"/>
    </source>
</evidence>
<sequence>MKVRQIAAIVALLSAPYYAQACLADGGVDGAIFASPAGTFEVAVAFHQAQKQGEISRSNQANWLTVQFLLMQKLQAGYSNQVFDVTLFDMAGQHFYRLIGDGKQVRLLPHEIPNKDYAEVVVTDVDVLTAMVRGKLSFSQAQTLGVVFNAEVSTPFEHLMQKSFS</sequence>
<reference evidence="2 3" key="2">
    <citation type="submission" date="2019-01" db="EMBL/GenBank/DDBJ databases">
        <title>Motilimonas pumilus sp. nov., isolated from the gut of sea cucumber (Apostichopus japonicus).</title>
        <authorList>
            <person name="Wang F.-Q."/>
            <person name="Ren L.-H."/>
            <person name="Lin Y.-W."/>
            <person name="Sun G.-H."/>
            <person name="Du Z.-J."/>
            <person name="Zhao J.-X."/>
            <person name="Liu X.-J."/>
            <person name="Liu L.-J."/>
        </authorList>
    </citation>
    <scope>NUCLEOTIDE SEQUENCE [LARGE SCALE GENOMIC DNA]</scope>
    <source>
        <strain evidence="2 3">PLHSC7-2</strain>
    </source>
</reference>
<dbReference type="RefSeq" id="WP_119909536.1">
    <property type="nucleotide sequence ID" value="NZ_QZCH01000003.1"/>
</dbReference>
<dbReference type="EMBL" id="QZCH01000003">
    <property type="protein sequence ID" value="RJG49890.1"/>
    <property type="molecule type" value="Genomic_DNA"/>
</dbReference>
<organism evidence="2 3">
    <name type="scientific">Motilimonas pumila</name>
    <dbReference type="NCBI Taxonomy" id="2303987"/>
    <lineage>
        <taxon>Bacteria</taxon>
        <taxon>Pseudomonadati</taxon>
        <taxon>Pseudomonadota</taxon>
        <taxon>Gammaproteobacteria</taxon>
        <taxon>Alteromonadales</taxon>
        <taxon>Alteromonadales genera incertae sedis</taxon>
        <taxon>Motilimonas</taxon>
    </lineage>
</organism>